<dbReference type="InterPro" id="IPR000073">
    <property type="entry name" value="AB_hydrolase_1"/>
</dbReference>
<sequence>MSTYKNKESKQKSLTLYDSQLSKLGKDYSDIFLKTSFGRTHLVETGNKNGKPLLVFHGGNTSTAYNLLVHKFLLENFHIYAVDTIGHPGKSEETNLSPKNDTYGKWASEIIEALAYDKMACFGVSYGGGIIAKLMSVAPEKIDKAVLLVPAGINNAFPLSTIKMLLPLMQYKITKKEKYLRKIALFMTIKQEILDQDTLVILKDSFEHVRIKAGMPTNIDSKKAQLYEAATLVIAAEKDCFFPARKVLARAKQMFKNCLTEELKDSGHIHQLSDKIKSKIVDFLSD</sequence>
<dbReference type="EMBL" id="PRDG01000001">
    <property type="protein sequence ID" value="MBP2622439.1"/>
    <property type="molecule type" value="Genomic_DNA"/>
</dbReference>
<dbReference type="Proteomes" id="UP001519296">
    <property type="component" value="Unassembled WGS sequence"/>
</dbReference>
<dbReference type="Pfam" id="PF00561">
    <property type="entry name" value="Abhydrolase_1"/>
    <property type="match status" value="1"/>
</dbReference>
<dbReference type="InterPro" id="IPR029058">
    <property type="entry name" value="AB_hydrolase_fold"/>
</dbReference>
<protein>
    <submittedName>
        <fullName evidence="2">Alpha/beta hydrolase</fullName>
    </submittedName>
</protein>
<dbReference type="PANTHER" id="PTHR43798">
    <property type="entry name" value="MONOACYLGLYCEROL LIPASE"/>
    <property type="match status" value="1"/>
</dbReference>
<dbReference type="InterPro" id="IPR050266">
    <property type="entry name" value="AB_hydrolase_sf"/>
</dbReference>
<keyword evidence="2" id="KW-0378">Hydrolase</keyword>
<name>A0ABS5B0T0_9STRE</name>
<organism evidence="2 3">
    <name type="scientific">Streptococcus oricebi</name>
    <dbReference type="NCBI Taxonomy" id="1547447"/>
    <lineage>
        <taxon>Bacteria</taxon>
        <taxon>Bacillati</taxon>
        <taxon>Bacillota</taxon>
        <taxon>Bacilli</taxon>
        <taxon>Lactobacillales</taxon>
        <taxon>Streptococcaceae</taxon>
        <taxon>Streptococcus</taxon>
    </lineage>
</organism>
<dbReference type="SUPFAM" id="SSF53474">
    <property type="entry name" value="alpha/beta-Hydrolases"/>
    <property type="match status" value="1"/>
</dbReference>
<evidence type="ECO:0000313" key="2">
    <source>
        <dbReference type="EMBL" id="MBP2622439.1"/>
    </source>
</evidence>
<evidence type="ECO:0000259" key="1">
    <source>
        <dbReference type="Pfam" id="PF00561"/>
    </source>
</evidence>
<dbReference type="Gene3D" id="3.40.50.1820">
    <property type="entry name" value="alpha/beta hydrolase"/>
    <property type="match status" value="1"/>
</dbReference>
<reference evidence="2 3" key="1">
    <citation type="submission" date="2018-02" db="EMBL/GenBank/DDBJ databases">
        <title>Draft genome sequence of Streptococcus oricebi CCUG 70868T type strain.</title>
        <authorList>
            <person name="Mendez V."/>
            <person name="Salva-Serra F."/>
            <person name="Jaen-Luchoro D."/>
            <person name="Gonzales-Siles L."/>
            <person name="Karlsson R."/>
            <person name="Engstrom-Jakobsson H."/>
            <person name="Busquets A."/>
            <person name="Gomila M."/>
            <person name="Pineiro-Iglesias B."/>
            <person name="Bennasar-Figueras A."/>
            <person name="Seeger M."/>
            <person name="Moore E."/>
        </authorList>
    </citation>
    <scope>NUCLEOTIDE SEQUENCE [LARGE SCALE GENOMIC DNA]</scope>
    <source>
        <strain evidence="2 3">CCUG 70868</strain>
    </source>
</reference>
<keyword evidence="3" id="KW-1185">Reference proteome</keyword>
<proteinExistence type="predicted"/>
<gene>
    <name evidence="2" type="ORF">C4K46_00635</name>
</gene>
<dbReference type="PANTHER" id="PTHR43798:SF33">
    <property type="entry name" value="HYDROLASE, PUTATIVE (AFU_ORTHOLOGUE AFUA_2G14860)-RELATED"/>
    <property type="match status" value="1"/>
</dbReference>
<feature type="domain" description="AB hydrolase-1" evidence="1">
    <location>
        <begin position="51"/>
        <end position="161"/>
    </location>
</feature>
<comment type="caution">
    <text evidence="2">The sequence shown here is derived from an EMBL/GenBank/DDBJ whole genome shotgun (WGS) entry which is preliminary data.</text>
</comment>
<accession>A0ABS5B0T0</accession>
<evidence type="ECO:0000313" key="3">
    <source>
        <dbReference type="Proteomes" id="UP001519296"/>
    </source>
</evidence>
<dbReference type="RefSeq" id="WP_209626341.1">
    <property type="nucleotide sequence ID" value="NZ_PRDG01000001.1"/>
</dbReference>
<dbReference type="GO" id="GO:0016787">
    <property type="term" value="F:hydrolase activity"/>
    <property type="evidence" value="ECO:0007669"/>
    <property type="project" value="UniProtKB-KW"/>
</dbReference>